<evidence type="ECO:0000259" key="1">
    <source>
        <dbReference type="Pfam" id="PF01399"/>
    </source>
</evidence>
<feature type="non-terminal residue" evidence="2">
    <location>
        <position position="1"/>
    </location>
</feature>
<comment type="caution">
    <text evidence="2">The sequence shown here is derived from an EMBL/GenBank/DDBJ whole genome shotgun (WGS) entry which is preliminary data.</text>
</comment>
<dbReference type="InterPro" id="IPR036390">
    <property type="entry name" value="WH_DNA-bd_sf"/>
</dbReference>
<organism evidence="2">
    <name type="scientific">marine sediment metagenome</name>
    <dbReference type="NCBI Taxonomy" id="412755"/>
    <lineage>
        <taxon>unclassified sequences</taxon>
        <taxon>metagenomes</taxon>
        <taxon>ecological metagenomes</taxon>
    </lineage>
</organism>
<dbReference type="SUPFAM" id="SSF46785">
    <property type="entry name" value="Winged helix' DNA-binding domain"/>
    <property type="match status" value="1"/>
</dbReference>
<sequence length="191" mass="21679">LVIIVEQVIELMVEYHLTKSLPPKEMEHLRTLIGMITARNVTLQRRAIRSYLSHYEDGQTSDNLWLGLVKFDASLVSLEIIEHQSKSGVKIVQDVLMRKLGSFGHIIYDIFTAYQKGDIQRVMNVAGTLSDGLLRKQKRVGLADKIKKFGSIPVEILARNVEIEAKELESMIYEMISEGEINAKIEVVEGR</sequence>
<accession>X1D388</accession>
<feature type="domain" description="PCI" evidence="1">
    <location>
        <begin position="129"/>
        <end position="188"/>
    </location>
</feature>
<feature type="non-terminal residue" evidence="2">
    <location>
        <position position="191"/>
    </location>
</feature>
<dbReference type="InterPro" id="IPR000717">
    <property type="entry name" value="PCI_dom"/>
</dbReference>
<dbReference type="Pfam" id="PF01399">
    <property type="entry name" value="PCI"/>
    <property type="match status" value="1"/>
</dbReference>
<name>X1D388_9ZZZZ</name>
<protein>
    <recommendedName>
        <fullName evidence="1">PCI domain-containing protein</fullName>
    </recommendedName>
</protein>
<reference evidence="2" key="1">
    <citation type="journal article" date="2014" name="Front. Microbiol.">
        <title>High frequency of phylogenetically diverse reductive dehalogenase-homologous genes in deep subseafloor sedimentary metagenomes.</title>
        <authorList>
            <person name="Kawai M."/>
            <person name="Futagami T."/>
            <person name="Toyoda A."/>
            <person name="Takaki Y."/>
            <person name="Nishi S."/>
            <person name="Hori S."/>
            <person name="Arai W."/>
            <person name="Tsubouchi T."/>
            <person name="Morono Y."/>
            <person name="Uchiyama I."/>
            <person name="Ito T."/>
            <person name="Fujiyama A."/>
            <person name="Inagaki F."/>
            <person name="Takami H."/>
        </authorList>
    </citation>
    <scope>NUCLEOTIDE SEQUENCE</scope>
    <source>
        <strain evidence="2">Expedition CK06-06</strain>
    </source>
</reference>
<proteinExistence type="predicted"/>
<gene>
    <name evidence="2" type="ORF">S01H4_60208</name>
</gene>
<evidence type="ECO:0000313" key="2">
    <source>
        <dbReference type="EMBL" id="GAH14647.1"/>
    </source>
</evidence>
<dbReference type="EMBL" id="BART01035453">
    <property type="protein sequence ID" value="GAH14647.1"/>
    <property type="molecule type" value="Genomic_DNA"/>
</dbReference>
<dbReference type="AlphaFoldDB" id="X1D388"/>